<evidence type="ECO:0000313" key="7">
    <source>
        <dbReference type="Proteomes" id="UP000295382"/>
    </source>
</evidence>
<keyword evidence="6" id="KW-0966">Cell projection</keyword>
<keyword evidence="3 4" id="KW-0975">Bacterial flagellum</keyword>
<dbReference type="EMBL" id="SLZQ01000003">
    <property type="protein sequence ID" value="TCS37720.1"/>
    <property type="molecule type" value="Genomic_DNA"/>
</dbReference>
<comment type="similarity">
    <text evidence="2 4">Belongs to the FliE family.</text>
</comment>
<evidence type="ECO:0000256" key="2">
    <source>
        <dbReference type="ARBA" id="ARBA00009272"/>
    </source>
</evidence>
<keyword evidence="6" id="KW-0282">Flagellum</keyword>
<organism evidence="6 7">
    <name type="scientific">Paucimonas lemoignei</name>
    <name type="common">Pseudomonas lemoignei</name>
    <dbReference type="NCBI Taxonomy" id="29443"/>
    <lineage>
        <taxon>Bacteria</taxon>
        <taxon>Pseudomonadati</taxon>
        <taxon>Pseudomonadota</taxon>
        <taxon>Betaproteobacteria</taxon>
        <taxon>Burkholderiales</taxon>
        <taxon>Burkholderiaceae</taxon>
        <taxon>Paucimonas</taxon>
    </lineage>
</organism>
<protein>
    <recommendedName>
        <fullName evidence="4 5">Flagellar hook-basal body complex protein FliE</fullName>
    </recommendedName>
</protein>
<comment type="caution">
    <text evidence="6">The sequence shown here is derived from an EMBL/GenBank/DDBJ whole genome shotgun (WGS) entry which is preliminary data.</text>
</comment>
<dbReference type="AlphaFoldDB" id="A0A4V2UIW7"/>
<evidence type="ECO:0000256" key="3">
    <source>
        <dbReference type="ARBA" id="ARBA00023143"/>
    </source>
</evidence>
<evidence type="ECO:0000256" key="4">
    <source>
        <dbReference type="HAMAP-Rule" id="MF_00724"/>
    </source>
</evidence>
<dbReference type="Pfam" id="PF02049">
    <property type="entry name" value="FliE"/>
    <property type="match status" value="1"/>
</dbReference>
<dbReference type="OrthoDB" id="8909229at2"/>
<keyword evidence="6" id="KW-0969">Cilium</keyword>
<dbReference type="PRINTS" id="PR01006">
    <property type="entry name" value="FLGHOOKFLIE"/>
</dbReference>
<dbReference type="NCBIfam" id="TIGR00205">
    <property type="entry name" value="fliE"/>
    <property type="match status" value="1"/>
</dbReference>
<keyword evidence="7" id="KW-1185">Reference proteome</keyword>
<dbReference type="Proteomes" id="UP000295382">
    <property type="component" value="Unassembled WGS sequence"/>
</dbReference>
<dbReference type="PANTHER" id="PTHR34653">
    <property type="match status" value="1"/>
</dbReference>
<dbReference type="GO" id="GO:0003774">
    <property type="term" value="F:cytoskeletal motor activity"/>
    <property type="evidence" value="ECO:0007669"/>
    <property type="project" value="InterPro"/>
</dbReference>
<comment type="subcellular location">
    <subcellularLocation>
        <location evidence="1 4">Bacterial flagellum basal body</location>
    </subcellularLocation>
</comment>
<sequence>MSIPAIEFIPAGISLEQLAQAGQQAVNQPFSNWLQNQVTELNGVIAKSDELATRLATGDTENLHQIMIGMEEAKLAFQLAVQVRNRVIEAYQDVLRMQM</sequence>
<dbReference type="RefSeq" id="WP_132257805.1">
    <property type="nucleotide sequence ID" value="NZ_SLZQ01000003.1"/>
</dbReference>
<name>A0A4V2UIW7_PAULE</name>
<dbReference type="InterPro" id="IPR001624">
    <property type="entry name" value="FliE"/>
</dbReference>
<accession>A0A4V2UIW7</accession>
<dbReference type="HAMAP" id="MF_00724">
    <property type="entry name" value="FliE"/>
    <property type="match status" value="1"/>
</dbReference>
<evidence type="ECO:0000313" key="6">
    <source>
        <dbReference type="EMBL" id="TCS37720.1"/>
    </source>
</evidence>
<proteinExistence type="inferred from homology"/>
<dbReference type="GO" id="GO:0009425">
    <property type="term" value="C:bacterial-type flagellum basal body"/>
    <property type="evidence" value="ECO:0007669"/>
    <property type="project" value="UniProtKB-SubCell"/>
</dbReference>
<gene>
    <name evidence="4" type="primary">fliE</name>
    <name evidence="6" type="ORF">EDC30_10312</name>
</gene>
<reference evidence="6 7" key="1">
    <citation type="submission" date="2019-03" db="EMBL/GenBank/DDBJ databases">
        <title>Genomic Encyclopedia of Type Strains, Phase IV (KMG-IV): sequencing the most valuable type-strain genomes for metagenomic binning, comparative biology and taxonomic classification.</title>
        <authorList>
            <person name="Goeker M."/>
        </authorList>
    </citation>
    <scope>NUCLEOTIDE SEQUENCE [LARGE SCALE GENOMIC DNA]</scope>
    <source>
        <strain evidence="6 7">DSM 7445</strain>
    </source>
</reference>
<dbReference type="GO" id="GO:0005198">
    <property type="term" value="F:structural molecule activity"/>
    <property type="evidence" value="ECO:0007669"/>
    <property type="project" value="UniProtKB-UniRule"/>
</dbReference>
<evidence type="ECO:0000256" key="5">
    <source>
        <dbReference type="NCBIfam" id="TIGR00205"/>
    </source>
</evidence>
<dbReference type="GO" id="GO:0071973">
    <property type="term" value="P:bacterial-type flagellum-dependent cell motility"/>
    <property type="evidence" value="ECO:0007669"/>
    <property type="project" value="InterPro"/>
</dbReference>
<dbReference type="PANTHER" id="PTHR34653:SF1">
    <property type="entry name" value="FLAGELLAR HOOK-BASAL BODY COMPLEX PROTEIN FLIE"/>
    <property type="match status" value="1"/>
</dbReference>
<evidence type="ECO:0000256" key="1">
    <source>
        <dbReference type="ARBA" id="ARBA00004117"/>
    </source>
</evidence>